<evidence type="ECO:0000259" key="2">
    <source>
        <dbReference type="Pfam" id="PF13454"/>
    </source>
</evidence>
<evidence type="ECO:0000313" key="4">
    <source>
        <dbReference type="Proteomes" id="UP000460558"/>
    </source>
</evidence>
<evidence type="ECO:0000313" key="3">
    <source>
        <dbReference type="EMBL" id="MQS36679.1"/>
    </source>
</evidence>
<gene>
    <name evidence="3" type="ORF">FFZ77_13980</name>
</gene>
<dbReference type="RefSeq" id="WP_153483454.1">
    <property type="nucleotide sequence ID" value="NZ_VDEQ01000140.1"/>
</dbReference>
<accession>A0ABW9NUF6</accession>
<dbReference type="InterPro" id="IPR038732">
    <property type="entry name" value="HpyO/CreE_NAD-binding"/>
</dbReference>
<proteinExistence type="predicted"/>
<dbReference type="Proteomes" id="UP000460558">
    <property type="component" value="Unassembled WGS sequence"/>
</dbReference>
<protein>
    <submittedName>
        <fullName evidence="3">FAD/NAD(P)-binding protein</fullName>
    </submittedName>
</protein>
<feature type="region of interest" description="Disordered" evidence="1">
    <location>
        <begin position="643"/>
        <end position="675"/>
    </location>
</feature>
<feature type="compositionally biased region" description="Basic and acidic residues" evidence="1">
    <location>
        <begin position="644"/>
        <end position="675"/>
    </location>
</feature>
<dbReference type="Pfam" id="PF13454">
    <property type="entry name" value="NAD_binding_9"/>
    <property type="match status" value="1"/>
</dbReference>
<sequence length="675" mass="72165">MTTQAPLTLAVVGTGPRGVSVLERLAVRLDEQTRRDGCAPRPVRIWAIDAREVGAGRIWRTDQSPWYTMNTVAGQVTMYSGGPDGGPARPGAGPSLGEWLAGRRRPGERVPGPDDYAPRAVYGQYLRSVHRAVAGHLPPHADLESVTARVLSLTPADGGGYRLGLDRPPHTLLADRVLLATGHPLKEPDDAERALLDFARRHPGVRYVRGDSAADLEDELDETRVPPGTAVGVRGLGLSFHDVLLTLTVGRGGRYARDPGGALRYLPSGREPRIVAGSRGGLPIPARGRNEKSPGHRHQPLFLTAQALAAARARRAAATGDGGGGGDGRLDFDQDVLPPLLRELDQVYWTALVRARSGPRRAARFAKRHAAAVRDGRDTAALLAREGLDGVPGLDPAALARPFAGEDFTGPGEFRDRLLRVMEQDLAEAALGNVRGPRKAALDVLRDLRSAVRDAVDHGGLLPQSHRDAFAGRFLPLNSLLSAGPPAERVEQLHALIRQGLVEIAGPETVFAPDPAGDGFLVSSPRVRGSARTVAVLVDARIPTPDLRRDTAPLIRGLLRDGLIREFVTVGTDGEHHRTGGLDITPGSGQVVDAHGEPLPGVHALGIPTEHTRWFTQVGSGRPGAETGFHRDADRVAAALLLDGGERRGTPERGTPERRTTERRTPARTVEEMVV</sequence>
<evidence type="ECO:0000256" key="1">
    <source>
        <dbReference type="SAM" id="MobiDB-lite"/>
    </source>
</evidence>
<feature type="region of interest" description="Disordered" evidence="1">
    <location>
        <begin position="274"/>
        <end position="297"/>
    </location>
</feature>
<dbReference type="InterPro" id="IPR052189">
    <property type="entry name" value="L-asp_N-monooxygenase_NS-form"/>
</dbReference>
<feature type="domain" description="FAD-dependent urate hydroxylase HpyO/Asp monooxygenase CreE-like FAD/NAD(P)-binding" evidence="2">
    <location>
        <begin position="10"/>
        <end position="183"/>
    </location>
</feature>
<dbReference type="PANTHER" id="PTHR40254:SF1">
    <property type="entry name" value="BLR0577 PROTEIN"/>
    <property type="match status" value="1"/>
</dbReference>
<organism evidence="3 4">
    <name type="scientific">Streptomyces katsurahamanus</name>
    <dbReference type="NCBI Taxonomy" id="2577098"/>
    <lineage>
        <taxon>Bacteria</taxon>
        <taxon>Bacillati</taxon>
        <taxon>Actinomycetota</taxon>
        <taxon>Actinomycetes</taxon>
        <taxon>Kitasatosporales</taxon>
        <taxon>Streptomycetaceae</taxon>
        <taxon>Streptomyces</taxon>
    </lineage>
</organism>
<name>A0ABW9NUF6_9ACTN</name>
<dbReference type="EMBL" id="VDEQ01000140">
    <property type="protein sequence ID" value="MQS36679.1"/>
    <property type="molecule type" value="Genomic_DNA"/>
</dbReference>
<dbReference type="PANTHER" id="PTHR40254">
    <property type="entry name" value="BLR0577 PROTEIN"/>
    <property type="match status" value="1"/>
</dbReference>
<keyword evidence="4" id="KW-1185">Reference proteome</keyword>
<reference evidence="3 4" key="1">
    <citation type="submission" date="2019-06" db="EMBL/GenBank/DDBJ databases">
        <title>Comparative genomics and metabolomics analyses of clavulanic acid producing Streptomyces species provides insight into specialized metabolism and evolution of beta-lactam biosynthetic gene clusters.</title>
        <authorList>
            <person name="Moore M.A."/>
            <person name="Cruz-Morales P."/>
            <person name="Barona Gomez F."/>
            <person name="Kapil T."/>
        </authorList>
    </citation>
    <scope>NUCLEOTIDE SEQUENCE [LARGE SCALE GENOMIC DNA]</scope>
    <source>
        <strain evidence="3 4">T-272</strain>
    </source>
</reference>
<comment type="caution">
    <text evidence="3">The sequence shown here is derived from an EMBL/GenBank/DDBJ whole genome shotgun (WGS) entry which is preliminary data.</text>
</comment>